<accession>A0A5M3TAM1</accession>
<evidence type="ECO:0000259" key="3">
    <source>
        <dbReference type="SMART" id="SM00881"/>
    </source>
</evidence>
<feature type="domain" description="CoA-binding" evidence="3">
    <location>
        <begin position="2"/>
        <end position="100"/>
    </location>
</feature>
<dbReference type="InterPro" id="IPR003781">
    <property type="entry name" value="CoA-bd"/>
</dbReference>
<dbReference type="PIRSF" id="PIRSF001553">
    <property type="entry name" value="SucCS_alpha"/>
    <property type="match status" value="1"/>
</dbReference>
<dbReference type="PRINTS" id="PR01798">
    <property type="entry name" value="SCOASYNTHASE"/>
</dbReference>
<evidence type="ECO:0000313" key="5">
    <source>
        <dbReference type="Proteomes" id="UP000326169"/>
    </source>
</evidence>
<dbReference type="Gene3D" id="3.40.50.261">
    <property type="entry name" value="Succinyl-CoA synthetase domains"/>
    <property type="match status" value="1"/>
</dbReference>
<name>A0A5M3TAM1_LIMPL</name>
<dbReference type="InterPro" id="IPR016102">
    <property type="entry name" value="Succinyl-CoA_synth-like"/>
</dbReference>
<dbReference type="PANTHER" id="PTHR11117">
    <property type="entry name" value="SUCCINYL-COA LIGASE SUBUNIT ALPHA"/>
    <property type="match status" value="1"/>
</dbReference>
<gene>
    <name evidence="4" type="primary">sucD</name>
    <name evidence="4" type="ORF">NIES46_30710</name>
</gene>
<comment type="caution">
    <text evidence="4">The sequence shown here is derived from an EMBL/GenBank/DDBJ whole genome shotgun (WGS) entry which is preliminary data.</text>
</comment>
<protein>
    <submittedName>
        <fullName evidence="4">Succinyl-CoA synthetase alpha chain</fullName>
    </submittedName>
</protein>
<dbReference type="Pfam" id="PF02629">
    <property type="entry name" value="CoA_binding"/>
    <property type="match status" value="1"/>
</dbReference>
<dbReference type="Gene3D" id="3.40.50.720">
    <property type="entry name" value="NAD(P)-binding Rossmann-like Domain"/>
    <property type="match status" value="1"/>
</dbReference>
<dbReference type="InterPro" id="IPR005811">
    <property type="entry name" value="SUCC_ACL_C"/>
</dbReference>
<keyword evidence="1" id="KW-0436">Ligase</keyword>
<dbReference type="InterPro" id="IPR036291">
    <property type="entry name" value="NAD(P)-bd_dom_sf"/>
</dbReference>
<dbReference type="Pfam" id="PF00549">
    <property type="entry name" value="Ligase_CoA"/>
    <property type="match status" value="1"/>
</dbReference>
<dbReference type="InterPro" id="IPR005810">
    <property type="entry name" value="CoA_lig_alpha"/>
</dbReference>
<evidence type="ECO:0000313" key="4">
    <source>
        <dbReference type="EMBL" id="GCE95010.1"/>
    </source>
</evidence>
<evidence type="ECO:0000256" key="1">
    <source>
        <dbReference type="ARBA" id="ARBA00022598"/>
    </source>
</evidence>
<dbReference type="PANTHER" id="PTHR11117:SF2">
    <property type="entry name" value="SUCCINATE--COA LIGASE [ADP_GDP-FORMING] SUBUNIT ALPHA, MITOCHONDRIAL"/>
    <property type="match status" value="1"/>
</dbReference>
<dbReference type="Proteomes" id="UP000326169">
    <property type="component" value="Unassembled WGS sequence"/>
</dbReference>
<dbReference type="SMART" id="SM00881">
    <property type="entry name" value="CoA_binding"/>
    <property type="match status" value="1"/>
</dbReference>
<sequence>MNLTPDSKVIIQGLRDSDPSLKVALNMKAYSTNIVACVSAGRGGEIIHQIPVYDLVEQAQAAVGPVDTSVILVHPYDVLDAALEAIDAGIRQLVIVTEGMPPLDMVRLVRKAEATETLVVGPNCPGIIVPGKLLLGTHPPQFYTPGSIGLISRSSTLTYEVAQALTDAKLGQSLSVCIGSDLIVGSSFIQWLQILDEDDHTDAIVLVGEIGGSSEEEAASYIAETIDKPVVAYITGLHAPKAQLISHASTIITSKFTQDLHPGTAQSKISVFEKAKIPVASSPSQIPELLKKCLKKTRSHK</sequence>
<keyword evidence="2" id="KW-0547">Nucleotide-binding</keyword>
<proteinExistence type="predicted"/>
<reference evidence="4 5" key="1">
    <citation type="journal article" date="2019" name="J Genomics">
        <title>The Draft Genome of a Hydrogen-producing Cyanobacterium, Arthrospira platensis NIES-46.</title>
        <authorList>
            <person name="Suzuki S."/>
            <person name="Yamaguchi H."/>
            <person name="Kawachi M."/>
        </authorList>
    </citation>
    <scope>NUCLEOTIDE SEQUENCE [LARGE SCALE GENOMIC DNA]</scope>
    <source>
        <strain evidence="4 5">NIES-46</strain>
    </source>
</reference>
<keyword evidence="5" id="KW-1185">Reference proteome</keyword>
<dbReference type="SUPFAM" id="SSF51735">
    <property type="entry name" value="NAD(P)-binding Rossmann-fold domains"/>
    <property type="match status" value="1"/>
</dbReference>
<organism evidence="4 5">
    <name type="scientific">Limnospira platensis NIES-46</name>
    <dbReference type="NCBI Taxonomy" id="1236695"/>
    <lineage>
        <taxon>Bacteria</taxon>
        <taxon>Bacillati</taxon>
        <taxon>Cyanobacteriota</taxon>
        <taxon>Cyanophyceae</taxon>
        <taxon>Oscillatoriophycideae</taxon>
        <taxon>Oscillatoriales</taxon>
        <taxon>Sirenicapillariaceae</taxon>
        <taxon>Limnospira</taxon>
    </lineage>
</organism>
<dbReference type="GeneID" id="301683877"/>
<dbReference type="RefSeq" id="WP_006617361.1">
    <property type="nucleotide sequence ID" value="NZ_BIMW01000119.1"/>
</dbReference>
<dbReference type="SUPFAM" id="SSF52210">
    <property type="entry name" value="Succinyl-CoA synthetase domains"/>
    <property type="match status" value="1"/>
</dbReference>
<dbReference type="EMBL" id="BIMW01000119">
    <property type="protein sequence ID" value="GCE95010.1"/>
    <property type="molecule type" value="Genomic_DNA"/>
</dbReference>
<evidence type="ECO:0000256" key="2">
    <source>
        <dbReference type="ARBA" id="ARBA00022741"/>
    </source>
</evidence>